<dbReference type="SUPFAM" id="SSF52833">
    <property type="entry name" value="Thioredoxin-like"/>
    <property type="match status" value="1"/>
</dbReference>
<dbReference type="GO" id="GO:0016491">
    <property type="term" value="F:oxidoreductase activity"/>
    <property type="evidence" value="ECO:0007669"/>
    <property type="project" value="InterPro"/>
</dbReference>
<keyword evidence="2" id="KW-0472">Membrane</keyword>
<dbReference type="PANTHER" id="PTHR42852:SF17">
    <property type="entry name" value="THIOREDOXIN-LIKE PROTEIN HI_1115"/>
    <property type="match status" value="1"/>
</dbReference>
<evidence type="ECO:0000256" key="1">
    <source>
        <dbReference type="SAM" id="MobiDB-lite"/>
    </source>
</evidence>
<dbReference type="PROSITE" id="PS51352">
    <property type="entry name" value="THIOREDOXIN_2"/>
    <property type="match status" value="1"/>
</dbReference>
<evidence type="ECO:0000313" key="5">
    <source>
        <dbReference type="Proteomes" id="UP000036923"/>
    </source>
</evidence>
<dbReference type="AlphaFoldDB" id="A0A0L6JQH6"/>
<dbReference type="InterPro" id="IPR013766">
    <property type="entry name" value="Thioredoxin_domain"/>
</dbReference>
<gene>
    <name evidence="4" type="ORF">Bccel_3362</name>
</gene>
<organism evidence="4 5">
    <name type="scientific">Pseudobacteroides cellulosolvens ATCC 35603 = DSM 2933</name>
    <dbReference type="NCBI Taxonomy" id="398512"/>
    <lineage>
        <taxon>Bacteria</taxon>
        <taxon>Bacillati</taxon>
        <taxon>Bacillota</taxon>
        <taxon>Clostridia</taxon>
        <taxon>Eubacteriales</taxon>
        <taxon>Oscillospiraceae</taxon>
        <taxon>Pseudobacteroides</taxon>
    </lineage>
</organism>
<feature type="transmembrane region" description="Helical" evidence="2">
    <location>
        <begin position="6"/>
        <end position="25"/>
    </location>
</feature>
<name>A0A0L6JQH6_9FIRM</name>
<dbReference type="EMBL" id="LGTC01000001">
    <property type="protein sequence ID" value="KNY28091.1"/>
    <property type="molecule type" value="Genomic_DNA"/>
</dbReference>
<dbReference type="GO" id="GO:0016209">
    <property type="term" value="F:antioxidant activity"/>
    <property type="evidence" value="ECO:0007669"/>
    <property type="project" value="InterPro"/>
</dbReference>
<dbReference type="Pfam" id="PF00578">
    <property type="entry name" value="AhpC-TSA"/>
    <property type="match status" value="1"/>
</dbReference>
<dbReference type="STRING" id="398512.Bccel_3362"/>
<keyword evidence="2" id="KW-1133">Transmembrane helix</keyword>
<evidence type="ECO:0000259" key="3">
    <source>
        <dbReference type="PROSITE" id="PS51352"/>
    </source>
</evidence>
<keyword evidence="5" id="KW-1185">Reference proteome</keyword>
<evidence type="ECO:0000313" key="4">
    <source>
        <dbReference type="EMBL" id="KNY28091.1"/>
    </source>
</evidence>
<dbReference type="OrthoDB" id="9809733at2"/>
<feature type="region of interest" description="Disordered" evidence="1">
    <location>
        <begin position="32"/>
        <end position="52"/>
    </location>
</feature>
<proteinExistence type="predicted"/>
<accession>A0A0L6JQH6</accession>
<dbReference type="InterPro" id="IPR000866">
    <property type="entry name" value="AhpC/TSA"/>
</dbReference>
<keyword evidence="2" id="KW-0812">Transmembrane</keyword>
<dbReference type="Gene3D" id="3.40.30.10">
    <property type="entry name" value="Glutaredoxin"/>
    <property type="match status" value="1"/>
</dbReference>
<dbReference type="CDD" id="cd02966">
    <property type="entry name" value="TlpA_like_family"/>
    <property type="match status" value="1"/>
</dbReference>
<dbReference type="PANTHER" id="PTHR42852">
    <property type="entry name" value="THIOL:DISULFIDE INTERCHANGE PROTEIN DSBE"/>
    <property type="match status" value="1"/>
</dbReference>
<dbReference type="InterPro" id="IPR050553">
    <property type="entry name" value="Thioredoxin_ResA/DsbE_sf"/>
</dbReference>
<evidence type="ECO:0000256" key="2">
    <source>
        <dbReference type="SAM" id="Phobius"/>
    </source>
</evidence>
<dbReference type="eggNOG" id="COG0526">
    <property type="taxonomic scope" value="Bacteria"/>
</dbReference>
<reference evidence="5" key="1">
    <citation type="submission" date="2015-07" db="EMBL/GenBank/DDBJ databases">
        <title>Near-Complete Genome Sequence of the Cellulolytic Bacterium Bacteroides (Pseudobacteroides) cellulosolvens ATCC 35603.</title>
        <authorList>
            <person name="Dassa B."/>
            <person name="Utturkar S.M."/>
            <person name="Klingeman D.M."/>
            <person name="Hurt R.A."/>
            <person name="Keller M."/>
            <person name="Xu J."/>
            <person name="Reddy Y.H.K."/>
            <person name="Borovok I."/>
            <person name="Grinberg I.R."/>
            <person name="Lamed R."/>
            <person name="Zhivin O."/>
            <person name="Bayer E.A."/>
            <person name="Brown S.D."/>
        </authorList>
    </citation>
    <scope>NUCLEOTIDE SEQUENCE [LARGE SCALE GENOMIC DNA]</scope>
    <source>
        <strain evidence="5">DSM 2933</strain>
    </source>
</reference>
<dbReference type="InterPro" id="IPR036249">
    <property type="entry name" value="Thioredoxin-like_sf"/>
</dbReference>
<sequence>MKKNILIWGTAIILVVVAIFVTTNYKKDNGRINNISESPQAGSQNKPSSNDTTEANKAIDFTLSDLDGNKVSLKDFHGKNVYLNFWATWCPPCRKEMPAIEKLYKEYKDKGLVVLAIDLGEDKETVKNFINENNYSFKVLLDSDQSIGSKYNISAIPVSYFIDKDGNIAAKRVGAIEEDEMRQYIKDLMDKK</sequence>
<dbReference type="RefSeq" id="WP_036939139.1">
    <property type="nucleotide sequence ID" value="NZ_JQKC01000008.1"/>
</dbReference>
<feature type="domain" description="Thioredoxin" evidence="3">
    <location>
        <begin position="52"/>
        <end position="190"/>
    </location>
</feature>
<dbReference type="Proteomes" id="UP000036923">
    <property type="component" value="Unassembled WGS sequence"/>
</dbReference>
<protein>
    <submittedName>
        <fullName evidence="4">Alkyl hydroperoxide reductase/ Thiol specific antioxidant/ Mal allergen</fullName>
    </submittedName>
</protein>
<comment type="caution">
    <text evidence="4">The sequence shown here is derived from an EMBL/GenBank/DDBJ whole genome shotgun (WGS) entry which is preliminary data.</text>
</comment>